<dbReference type="GO" id="GO:0005524">
    <property type="term" value="F:ATP binding"/>
    <property type="evidence" value="ECO:0007669"/>
    <property type="project" value="UniProtKB-KW"/>
</dbReference>
<keyword evidence="7" id="KW-1185">Reference proteome</keyword>
<dbReference type="PANTHER" id="PTHR11361:SF99">
    <property type="entry name" value="DNA MISMATCH REPAIR PROTEIN"/>
    <property type="match status" value="1"/>
</dbReference>
<keyword evidence="2" id="KW-0067">ATP-binding</keyword>
<evidence type="ECO:0000256" key="4">
    <source>
        <dbReference type="SAM" id="Phobius"/>
    </source>
</evidence>
<dbReference type="InterPro" id="IPR036187">
    <property type="entry name" value="DNA_mismatch_repair_MutS_sf"/>
</dbReference>
<name>A0A937ACR5_9BACT</name>
<evidence type="ECO:0000256" key="3">
    <source>
        <dbReference type="ARBA" id="ARBA00023125"/>
    </source>
</evidence>
<accession>A0A937ACR5</accession>
<proteinExistence type="predicted"/>
<evidence type="ECO:0000259" key="5">
    <source>
        <dbReference type="SMART" id="SM00534"/>
    </source>
</evidence>
<dbReference type="Pfam" id="PF00488">
    <property type="entry name" value="MutS_V"/>
    <property type="match status" value="1"/>
</dbReference>
<reference evidence="6" key="1">
    <citation type="submission" date="2021-01" db="EMBL/GenBank/DDBJ databases">
        <title>Marivirga sp. nov., isolated from intertidal surface sediments.</title>
        <authorList>
            <person name="Zhang M."/>
        </authorList>
    </citation>
    <scope>NUCLEOTIDE SEQUENCE</scope>
    <source>
        <strain evidence="6">SM1354</strain>
    </source>
</reference>
<dbReference type="Proteomes" id="UP000642920">
    <property type="component" value="Unassembled WGS sequence"/>
</dbReference>
<dbReference type="SMART" id="SM00534">
    <property type="entry name" value="MUTSac"/>
    <property type="match status" value="1"/>
</dbReference>
<dbReference type="RefSeq" id="WP_201917475.1">
    <property type="nucleotide sequence ID" value="NZ_JAERQG010000001.1"/>
</dbReference>
<dbReference type="SUPFAM" id="SSF48334">
    <property type="entry name" value="DNA repair protein MutS, domain III"/>
    <property type="match status" value="1"/>
</dbReference>
<dbReference type="InterPro" id="IPR000432">
    <property type="entry name" value="DNA_mismatch_repair_MutS_C"/>
</dbReference>
<dbReference type="InterPro" id="IPR045076">
    <property type="entry name" value="MutS"/>
</dbReference>
<evidence type="ECO:0000313" key="7">
    <source>
        <dbReference type="Proteomes" id="UP000642920"/>
    </source>
</evidence>
<dbReference type="InterPro" id="IPR027417">
    <property type="entry name" value="P-loop_NTPase"/>
</dbReference>
<keyword evidence="4" id="KW-1133">Transmembrane helix</keyword>
<dbReference type="SUPFAM" id="SSF52540">
    <property type="entry name" value="P-loop containing nucleoside triphosphate hydrolases"/>
    <property type="match status" value="1"/>
</dbReference>
<dbReference type="GO" id="GO:0005829">
    <property type="term" value="C:cytosol"/>
    <property type="evidence" value="ECO:0007669"/>
    <property type="project" value="TreeGrafter"/>
</dbReference>
<feature type="transmembrane region" description="Helical" evidence="4">
    <location>
        <begin position="61"/>
        <end position="78"/>
    </location>
</feature>
<evidence type="ECO:0000256" key="2">
    <source>
        <dbReference type="ARBA" id="ARBA00022840"/>
    </source>
</evidence>
<gene>
    <name evidence="6" type="ORF">JKP34_02775</name>
</gene>
<dbReference type="Gene3D" id="1.10.1420.10">
    <property type="match status" value="1"/>
</dbReference>
<comment type="caution">
    <text evidence="6">The sequence shown here is derived from an EMBL/GenBank/DDBJ whole genome shotgun (WGS) entry which is preliminary data.</text>
</comment>
<dbReference type="GO" id="GO:0006298">
    <property type="term" value="P:mismatch repair"/>
    <property type="evidence" value="ECO:0007669"/>
    <property type="project" value="InterPro"/>
</dbReference>
<keyword evidence="4" id="KW-0472">Membrane</keyword>
<dbReference type="PANTHER" id="PTHR11361">
    <property type="entry name" value="DNA MISMATCH REPAIR PROTEIN MUTS FAMILY MEMBER"/>
    <property type="match status" value="1"/>
</dbReference>
<dbReference type="EMBL" id="JAERQG010000001">
    <property type="protein sequence ID" value="MBL0764159.1"/>
    <property type="molecule type" value="Genomic_DNA"/>
</dbReference>
<dbReference type="AlphaFoldDB" id="A0A937ACR5"/>
<organism evidence="6 7">
    <name type="scientific">Marivirga atlantica</name>
    <dbReference type="NCBI Taxonomy" id="1548457"/>
    <lineage>
        <taxon>Bacteria</taxon>
        <taxon>Pseudomonadati</taxon>
        <taxon>Bacteroidota</taxon>
        <taxon>Cytophagia</taxon>
        <taxon>Cytophagales</taxon>
        <taxon>Marivirgaceae</taxon>
        <taxon>Marivirga</taxon>
    </lineage>
</organism>
<dbReference type="GO" id="GO:0140664">
    <property type="term" value="F:ATP-dependent DNA damage sensor activity"/>
    <property type="evidence" value="ECO:0007669"/>
    <property type="project" value="InterPro"/>
</dbReference>
<feature type="transmembrane region" description="Helical" evidence="4">
    <location>
        <begin position="36"/>
        <end position="55"/>
    </location>
</feature>
<keyword evidence="3" id="KW-0238">DNA-binding</keyword>
<protein>
    <recommendedName>
        <fullName evidence="5">DNA mismatch repair proteins mutS family domain-containing protein</fullName>
    </recommendedName>
</protein>
<sequence length="606" mass="69602">MTTQTPFWEARRALFEEKIAQFQEEKKILKKQTNKFGTVRVLFFLAAIIAAVYFINERNGSASAAILLISPFIFGWLVQKHNYYKKQLNLVSNKLNFLADEILRLKLDLNKLDGGEEFEDHSHPYTTDMDVFGKHSLFSLINRSKLSFGRTTIAKWFQNHAEQDEIKNRQAAISELKDDFDWQLDWWAENSLHQNDKNERTDLSKIFDWFEQANAKPKPWLKAVGVLGLTQFWCVVILVIAGIVPPAFIGASMFLNFLLLAPIQNEFIKTQKHTEHLSNLLNQHTSLFQMVSERDFSNDYLNELKSLLTNPDAAQKIKILNRSLTWMHSRNGMMYWLIDPFVMTDYWVLSSSQNWRYKYGKNIRGWFNTIGNFEALLSLAGFAFVHESYSTAVFENNKLVLNGEAIGHPLIKHNERVSNNFSMQGKGSLTLITGANMSGKSTFERSLGINIILAQMGAVCCAAQFTLSPLQLFTSMRTQDDLSENTSSFYAELKRLKQLVDLTQNFSIKPIFYLLDEILKGTNSEDRNKGAESLIRQLNKTYSMGLISTHDLSLASLENELEEFANFSFNSEVKEDEILFDYKLHQGPCHTFNAVPLMRKMGIEIV</sequence>
<feature type="domain" description="DNA mismatch repair proteins mutS family" evidence="5">
    <location>
        <begin position="427"/>
        <end position="602"/>
    </location>
</feature>
<evidence type="ECO:0000313" key="6">
    <source>
        <dbReference type="EMBL" id="MBL0764159.1"/>
    </source>
</evidence>
<keyword evidence="4" id="KW-0812">Transmembrane</keyword>
<dbReference type="Gene3D" id="3.40.50.300">
    <property type="entry name" value="P-loop containing nucleotide triphosphate hydrolases"/>
    <property type="match status" value="1"/>
</dbReference>
<evidence type="ECO:0000256" key="1">
    <source>
        <dbReference type="ARBA" id="ARBA00022741"/>
    </source>
</evidence>
<keyword evidence="1" id="KW-0547">Nucleotide-binding</keyword>
<dbReference type="GO" id="GO:0030983">
    <property type="term" value="F:mismatched DNA binding"/>
    <property type="evidence" value="ECO:0007669"/>
    <property type="project" value="InterPro"/>
</dbReference>